<name>A0A420ADZ0_SPHD1</name>
<evidence type="ECO:0000313" key="1">
    <source>
        <dbReference type="EMBL" id="RKE42586.1"/>
    </source>
</evidence>
<dbReference type="EMBL" id="RAPY01000008">
    <property type="protein sequence ID" value="RKE42586.1"/>
    <property type="molecule type" value="Genomic_DNA"/>
</dbReference>
<sequence length="37" mass="4420">MLKIWPLVYNYQPQQCLSKSNQTFQSREISFKDNNLG</sequence>
<evidence type="ECO:0000313" key="2">
    <source>
        <dbReference type="Proteomes" id="UP000286246"/>
    </source>
</evidence>
<reference evidence="1 2" key="1">
    <citation type="submission" date="2018-09" db="EMBL/GenBank/DDBJ databases">
        <title>Genomic Encyclopedia of Type Strains, Phase III (KMG-III): the genomes of soil and plant-associated and newly described type strains.</title>
        <authorList>
            <person name="Whitman W."/>
        </authorList>
    </citation>
    <scope>NUCLEOTIDE SEQUENCE [LARGE SCALE GENOMIC DNA]</scope>
    <source>
        <strain evidence="1 2">CECT 7938</strain>
    </source>
</reference>
<dbReference type="Proteomes" id="UP000286246">
    <property type="component" value="Unassembled WGS sequence"/>
</dbReference>
<proteinExistence type="predicted"/>
<gene>
    <name evidence="1" type="ORF">DFQ12_5501</name>
</gene>
<dbReference type="AlphaFoldDB" id="A0A420ADZ0"/>
<accession>A0A420ADZ0</accession>
<comment type="caution">
    <text evidence="1">The sequence shown here is derived from an EMBL/GenBank/DDBJ whole genome shotgun (WGS) entry which is preliminary data.</text>
</comment>
<keyword evidence="2" id="KW-1185">Reference proteome</keyword>
<organism evidence="1 2">
    <name type="scientific">Sphingobacterium detergens</name>
    <dbReference type="NCBI Taxonomy" id="1145106"/>
    <lineage>
        <taxon>Bacteria</taxon>
        <taxon>Pseudomonadati</taxon>
        <taxon>Bacteroidota</taxon>
        <taxon>Sphingobacteriia</taxon>
        <taxon>Sphingobacteriales</taxon>
        <taxon>Sphingobacteriaceae</taxon>
        <taxon>Sphingobacterium</taxon>
    </lineage>
</organism>
<protein>
    <submittedName>
        <fullName evidence="1">Uncharacterized protein</fullName>
    </submittedName>
</protein>